<sequence>MIRVVTWNMQGGGGADTVKNSILESFFNNGYNVICLQEVTNPLGSFRTRTLGHHDVVIASPPPPVRGRVHPRDNYVCYYRRWGFNPRCSLAIYTRGTSLDYGVITLPPALGGGGQRPMLWVRVAPNYYVASIHLSQAAHGTMWNRFDHFRSALAPLMPGVTRVIAGDYNLSPEDLTDGHPGEIAHFTFTPVGVKTHQRGGRLDYVYSNALVTNLFPSPEFHSDHCYLTFIVH</sequence>
<dbReference type="InterPro" id="IPR036691">
    <property type="entry name" value="Endo/exonu/phosph_ase_sf"/>
</dbReference>
<proteinExistence type="predicted"/>
<dbReference type="SUPFAM" id="SSF56219">
    <property type="entry name" value="DNase I-like"/>
    <property type="match status" value="1"/>
</dbReference>
<name>A0A7J4XI30_9BACE</name>
<dbReference type="InterPro" id="IPR005135">
    <property type="entry name" value="Endo/exonuclease/phosphatase"/>
</dbReference>
<reference evidence="2 3" key="1">
    <citation type="journal article" date="2019" name="Nat. Med.">
        <title>A library of human gut bacterial isolates paired with longitudinal multiomics data enables mechanistic microbiome research.</title>
        <authorList>
            <person name="Poyet M."/>
            <person name="Groussin M."/>
            <person name="Gibbons S.M."/>
            <person name="Avila-Pacheco J."/>
            <person name="Jiang X."/>
            <person name="Kearney S.M."/>
            <person name="Perrotta A.R."/>
            <person name="Berdy B."/>
            <person name="Zhao S."/>
            <person name="Lieberman T.D."/>
            <person name="Swanson P.K."/>
            <person name="Smith M."/>
            <person name="Roesemann S."/>
            <person name="Alexander J.E."/>
            <person name="Rich S.A."/>
            <person name="Livny J."/>
            <person name="Vlamakis H."/>
            <person name="Clish C."/>
            <person name="Bullock K."/>
            <person name="Deik A."/>
            <person name="Scott J."/>
            <person name="Pierce K.A."/>
            <person name="Xavier R.J."/>
            <person name="Alm E.J."/>
        </authorList>
    </citation>
    <scope>NUCLEOTIDE SEQUENCE [LARGE SCALE GENOMIC DNA]</scope>
    <source>
        <strain evidence="2 3">BIOML-A10</strain>
    </source>
</reference>
<evidence type="ECO:0000313" key="3">
    <source>
        <dbReference type="Proteomes" id="UP000422221"/>
    </source>
</evidence>
<feature type="domain" description="Endonuclease/exonuclease/phosphatase" evidence="1">
    <location>
        <begin position="5"/>
        <end position="224"/>
    </location>
</feature>
<evidence type="ECO:0000313" key="2">
    <source>
        <dbReference type="EMBL" id="KAA3764553.1"/>
    </source>
</evidence>
<dbReference type="RefSeq" id="WP_130058249.1">
    <property type="nucleotide sequence ID" value="NZ_RCXT01000003.1"/>
</dbReference>
<evidence type="ECO:0000259" key="1">
    <source>
        <dbReference type="Pfam" id="PF03372"/>
    </source>
</evidence>
<dbReference type="Gene3D" id="3.60.10.10">
    <property type="entry name" value="Endonuclease/exonuclease/phosphatase"/>
    <property type="match status" value="1"/>
</dbReference>
<dbReference type="Proteomes" id="UP000422221">
    <property type="component" value="Unassembled WGS sequence"/>
</dbReference>
<dbReference type="EMBL" id="VWMK01000011">
    <property type="protein sequence ID" value="KAA3764553.1"/>
    <property type="molecule type" value="Genomic_DNA"/>
</dbReference>
<gene>
    <name evidence="2" type="ORF">F3F73_11880</name>
</gene>
<organism evidence="2 3">
    <name type="scientific">Bacteroides salyersiae</name>
    <dbReference type="NCBI Taxonomy" id="291644"/>
    <lineage>
        <taxon>Bacteria</taxon>
        <taxon>Pseudomonadati</taxon>
        <taxon>Bacteroidota</taxon>
        <taxon>Bacteroidia</taxon>
        <taxon>Bacteroidales</taxon>
        <taxon>Bacteroidaceae</taxon>
        <taxon>Bacteroides</taxon>
    </lineage>
</organism>
<comment type="caution">
    <text evidence="2">The sequence shown here is derived from an EMBL/GenBank/DDBJ whole genome shotgun (WGS) entry which is preliminary data.</text>
</comment>
<accession>A0A7J4XI30</accession>
<dbReference type="Pfam" id="PF03372">
    <property type="entry name" value="Exo_endo_phos"/>
    <property type="match status" value="1"/>
</dbReference>
<dbReference type="AlphaFoldDB" id="A0A7J4XI30"/>
<dbReference type="GO" id="GO:0003824">
    <property type="term" value="F:catalytic activity"/>
    <property type="evidence" value="ECO:0007669"/>
    <property type="project" value="InterPro"/>
</dbReference>
<protein>
    <recommendedName>
        <fullName evidence="1">Endonuclease/exonuclease/phosphatase domain-containing protein</fullName>
    </recommendedName>
</protein>